<dbReference type="SMART" id="SM00670">
    <property type="entry name" value="PINc"/>
    <property type="match status" value="1"/>
</dbReference>
<evidence type="ECO:0000313" key="5">
    <source>
        <dbReference type="Proteomes" id="UP000694401"/>
    </source>
</evidence>
<dbReference type="Proteomes" id="UP000694401">
    <property type="component" value="Unassembled WGS sequence"/>
</dbReference>
<dbReference type="InterPro" id="IPR052626">
    <property type="entry name" value="SWT1_Regulator"/>
</dbReference>
<dbReference type="FunFam" id="3.40.50.1010:FF:000012">
    <property type="entry name" value="SWT1, RNA endoribonuclease homolog"/>
    <property type="match status" value="1"/>
</dbReference>
<feature type="domain" description="PIN" evidence="3">
    <location>
        <begin position="50"/>
        <end position="177"/>
    </location>
</feature>
<dbReference type="Ensembl" id="ENSZLMT00000015470.1">
    <property type="protein sequence ID" value="ENSZLMP00000015055.1"/>
    <property type="gene ID" value="ENSZLMG00000010468.1"/>
</dbReference>
<dbReference type="InterPro" id="IPR002716">
    <property type="entry name" value="PIN_dom"/>
</dbReference>
<keyword evidence="5" id="KW-1185">Reference proteome</keyword>
<sequence length="489" mass="55226">MQIVEDLHVARVEKRMALSVVQTCGELTSMEIDLPEQDLNISAGISGLNILVVIDTNIMISHLEFVRSLKSEDIPGVDRLALIIPWVVLQELDNLKKGRMLQHVRDKAIPAVQFIYKCLKSQDSKLWGQSMQLASEKMYGLSDENNDDRVLQCCLQYQKLFPQALVVLCTDDKNLCNKAIVSEVKAFCKADLVTALQNVNANRPQNSEELQQPKQGESVECTEHLLLYLQNLGEALSCILETEMKLAFGNLWMEILYLKPPWTLANLLKCYKKHWMAVFGYVVPRNLLSTIECLSKHLYADKPFDSSTMRVLLQESKNLLHAFSCRSDYNGVLPQAYAEVTKLCETLREVRAALVFVHLTPSSSCSTLQTHLQSTEEKELHPSFHVAQENRHQEIWSVLEGVWNTMNLFQKLDPSAVTMAAKATFEEAFLGLQKLLAAVKDIREGIGRILTPTSNFISSMGCCQLAQLEQTLEQCQASVHREAEGRGWL</sequence>
<dbReference type="AlphaFoldDB" id="A0A8D2PM60"/>
<accession>A0A8D2PM60</accession>
<dbReference type="SUPFAM" id="SSF88723">
    <property type="entry name" value="PIN domain-like"/>
    <property type="match status" value="1"/>
</dbReference>
<protein>
    <recommendedName>
        <fullName evidence="2">Transcriptional protein SWT1</fullName>
    </recommendedName>
</protein>
<evidence type="ECO:0000259" key="3">
    <source>
        <dbReference type="SMART" id="SM00670"/>
    </source>
</evidence>
<organism evidence="4 5">
    <name type="scientific">Zosterops lateralis melanops</name>
    <dbReference type="NCBI Taxonomy" id="1220523"/>
    <lineage>
        <taxon>Eukaryota</taxon>
        <taxon>Metazoa</taxon>
        <taxon>Chordata</taxon>
        <taxon>Craniata</taxon>
        <taxon>Vertebrata</taxon>
        <taxon>Euteleostomi</taxon>
        <taxon>Archelosauria</taxon>
        <taxon>Archosauria</taxon>
        <taxon>Dinosauria</taxon>
        <taxon>Saurischia</taxon>
        <taxon>Theropoda</taxon>
        <taxon>Coelurosauria</taxon>
        <taxon>Aves</taxon>
        <taxon>Neognathae</taxon>
        <taxon>Neoaves</taxon>
        <taxon>Telluraves</taxon>
        <taxon>Australaves</taxon>
        <taxon>Passeriformes</taxon>
        <taxon>Sylvioidea</taxon>
        <taxon>Zosteropidae</taxon>
        <taxon>Zosterops</taxon>
    </lineage>
</organism>
<comment type="similarity">
    <text evidence="1">Belongs to the SWT1 family.</text>
</comment>
<dbReference type="InterPro" id="IPR029060">
    <property type="entry name" value="PIN-like_dom_sf"/>
</dbReference>
<dbReference type="CDD" id="cd18727">
    <property type="entry name" value="PIN_Swt1-like"/>
    <property type="match status" value="1"/>
</dbReference>
<dbReference type="Gene3D" id="3.40.50.1010">
    <property type="entry name" value="5'-nuclease"/>
    <property type="match status" value="1"/>
</dbReference>
<dbReference type="GO" id="GO:0005634">
    <property type="term" value="C:nucleus"/>
    <property type="evidence" value="ECO:0007669"/>
    <property type="project" value="TreeGrafter"/>
</dbReference>
<proteinExistence type="inferred from homology"/>
<evidence type="ECO:0000256" key="2">
    <source>
        <dbReference type="ARBA" id="ARBA00074620"/>
    </source>
</evidence>
<dbReference type="PANTHER" id="PTHR16161:SF0">
    <property type="entry name" value="TRANSCRIPTIONAL PROTEIN SWT1"/>
    <property type="match status" value="1"/>
</dbReference>
<reference evidence="4" key="1">
    <citation type="submission" date="2025-08" db="UniProtKB">
        <authorList>
            <consortium name="Ensembl"/>
        </authorList>
    </citation>
    <scope>IDENTIFICATION</scope>
</reference>
<name>A0A8D2PM60_ZOSLA</name>
<dbReference type="PANTHER" id="PTHR16161">
    <property type="entry name" value="TRANSCRIPTIONAL PROTEIN SWT1"/>
    <property type="match status" value="1"/>
</dbReference>
<dbReference type="Pfam" id="PF13638">
    <property type="entry name" value="PIN_4"/>
    <property type="match status" value="1"/>
</dbReference>
<evidence type="ECO:0000256" key="1">
    <source>
        <dbReference type="ARBA" id="ARBA00060839"/>
    </source>
</evidence>
<evidence type="ECO:0000313" key="4">
    <source>
        <dbReference type="Ensembl" id="ENSZLMP00000015055.1"/>
    </source>
</evidence>
<reference evidence="4" key="2">
    <citation type="submission" date="2025-09" db="UniProtKB">
        <authorList>
            <consortium name="Ensembl"/>
        </authorList>
    </citation>
    <scope>IDENTIFICATION</scope>
</reference>